<keyword evidence="3" id="KW-0804">Transcription</keyword>
<dbReference type="Pfam" id="PF12833">
    <property type="entry name" value="HTH_18"/>
    <property type="match status" value="1"/>
</dbReference>
<evidence type="ECO:0000256" key="1">
    <source>
        <dbReference type="ARBA" id="ARBA00023015"/>
    </source>
</evidence>
<reference evidence="6" key="1">
    <citation type="submission" date="2017-01" db="EMBL/GenBank/DDBJ databases">
        <title>Genome Analysis of Deinococcus marmoris KOPRI26562.</title>
        <authorList>
            <person name="Kim J.H."/>
            <person name="Oh H.-M."/>
        </authorList>
    </citation>
    <scope>NUCLEOTIDE SEQUENCE [LARGE SCALE GENOMIC DNA]</scope>
    <source>
        <strain evidence="6">PAMC 26633</strain>
    </source>
</reference>
<dbReference type="Proteomes" id="UP000214720">
    <property type="component" value="Unassembled WGS sequence"/>
</dbReference>
<dbReference type="InterPro" id="IPR020449">
    <property type="entry name" value="Tscrpt_reg_AraC-type_HTH"/>
</dbReference>
<feature type="domain" description="HTH araC/xylS-type" evidence="4">
    <location>
        <begin position="202"/>
        <end position="302"/>
    </location>
</feature>
<dbReference type="InterPro" id="IPR018060">
    <property type="entry name" value="HTH_AraC"/>
</dbReference>
<dbReference type="AlphaFoldDB" id="A0A226WWU4"/>
<name>A0A226WWU4_CABSO</name>
<proteinExistence type="predicted"/>
<dbReference type="GO" id="GO:0003700">
    <property type="term" value="F:DNA-binding transcription factor activity"/>
    <property type="evidence" value="ECO:0007669"/>
    <property type="project" value="InterPro"/>
</dbReference>
<comment type="caution">
    <text evidence="5">The sequence shown here is derived from an EMBL/GenBank/DDBJ whole genome shotgun (WGS) entry which is preliminary data.</text>
</comment>
<dbReference type="PROSITE" id="PS01124">
    <property type="entry name" value="HTH_ARAC_FAMILY_2"/>
    <property type="match status" value="1"/>
</dbReference>
<sequence length="331" mass="36526">MNANDAEEIWREALRPMYELRRPREAALSAKIKTWDFGAMLLTNHVVEGEVQFHRTRKKIATSGLDQYLVHCLIAGELTSEFAQGQQKVPLNSIAIRDMAVENVGFAVDAPMLTLSVSRAALDRRLPEGARLHGASWEASDLIGAMVATHLQTLARLATGMSAEQTYLAADATLDLLAACLLPKAQPGVKQSDPRLSPMLRAQASSYIERHLLDADLGPAALCKVLKISRTALYGLFAESGGVAKRVRDRRLDEALRRLTAPRHARERIAEISYSVGFVSETTFNRSFKERFGCTPSEARGELLVKAAGKVEQMPEDLVEAHQRKIKRLSA</sequence>
<dbReference type="SUPFAM" id="SSF46689">
    <property type="entry name" value="Homeodomain-like"/>
    <property type="match status" value="1"/>
</dbReference>
<evidence type="ECO:0000313" key="6">
    <source>
        <dbReference type="Proteomes" id="UP000214720"/>
    </source>
</evidence>
<keyword evidence="1" id="KW-0805">Transcription regulation</keyword>
<protein>
    <submittedName>
        <fullName evidence="5">Transcriptional regulator, AraC family</fullName>
    </submittedName>
</protein>
<dbReference type="SMART" id="SM00342">
    <property type="entry name" value="HTH_ARAC"/>
    <property type="match status" value="1"/>
</dbReference>
<dbReference type="InterPro" id="IPR035418">
    <property type="entry name" value="AraC-bd_2"/>
</dbReference>
<dbReference type="PROSITE" id="PS00041">
    <property type="entry name" value="HTH_ARAC_FAMILY_1"/>
    <property type="match status" value="1"/>
</dbReference>
<dbReference type="GO" id="GO:0043565">
    <property type="term" value="F:sequence-specific DNA binding"/>
    <property type="evidence" value="ECO:0007669"/>
    <property type="project" value="InterPro"/>
</dbReference>
<dbReference type="InterPro" id="IPR018062">
    <property type="entry name" value="HTH_AraC-typ_CS"/>
</dbReference>
<evidence type="ECO:0000259" key="4">
    <source>
        <dbReference type="PROSITE" id="PS01124"/>
    </source>
</evidence>
<dbReference type="PRINTS" id="PR00032">
    <property type="entry name" value="HTHARAC"/>
</dbReference>
<dbReference type="Pfam" id="PF14525">
    <property type="entry name" value="AraC_binding_2"/>
    <property type="match status" value="1"/>
</dbReference>
<dbReference type="EMBL" id="MTHB01000165">
    <property type="protein sequence ID" value="OXC75661.1"/>
    <property type="molecule type" value="Genomic_DNA"/>
</dbReference>
<dbReference type="Gene3D" id="1.10.10.60">
    <property type="entry name" value="Homeodomain-like"/>
    <property type="match status" value="1"/>
</dbReference>
<dbReference type="InterPro" id="IPR050204">
    <property type="entry name" value="AraC_XylS_family_regulators"/>
</dbReference>
<evidence type="ECO:0000256" key="3">
    <source>
        <dbReference type="ARBA" id="ARBA00023163"/>
    </source>
</evidence>
<accession>A0A226WWU4</accession>
<dbReference type="InterPro" id="IPR009057">
    <property type="entry name" value="Homeodomain-like_sf"/>
</dbReference>
<dbReference type="PANTHER" id="PTHR46796:SF6">
    <property type="entry name" value="ARAC SUBFAMILY"/>
    <property type="match status" value="1"/>
</dbReference>
<evidence type="ECO:0000313" key="5">
    <source>
        <dbReference type="EMBL" id="OXC75661.1"/>
    </source>
</evidence>
<dbReference type="PANTHER" id="PTHR46796">
    <property type="entry name" value="HTH-TYPE TRANSCRIPTIONAL ACTIVATOR RHAS-RELATED"/>
    <property type="match status" value="1"/>
</dbReference>
<evidence type="ECO:0000256" key="2">
    <source>
        <dbReference type="ARBA" id="ARBA00023125"/>
    </source>
</evidence>
<gene>
    <name evidence="5" type="ORF">BSU04_25870</name>
</gene>
<keyword evidence="2" id="KW-0238">DNA-binding</keyword>
<organism evidence="5 6">
    <name type="scientific">Caballeronia sordidicola</name>
    <name type="common">Burkholderia sordidicola</name>
    <dbReference type="NCBI Taxonomy" id="196367"/>
    <lineage>
        <taxon>Bacteria</taxon>
        <taxon>Pseudomonadati</taxon>
        <taxon>Pseudomonadota</taxon>
        <taxon>Betaproteobacteria</taxon>
        <taxon>Burkholderiales</taxon>
        <taxon>Burkholderiaceae</taxon>
        <taxon>Caballeronia</taxon>
    </lineage>
</organism>